<evidence type="ECO:0000256" key="4">
    <source>
        <dbReference type="ARBA" id="ARBA00023139"/>
    </source>
</evidence>
<feature type="chain" id="PRO_5020996354" description="Lipoprotein" evidence="7">
    <location>
        <begin position="31"/>
        <end position="272"/>
    </location>
</feature>
<accession>A0A4R2NCB1</accession>
<evidence type="ECO:0000256" key="5">
    <source>
        <dbReference type="ARBA" id="ARBA00023288"/>
    </source>
</evidence>
<evidence type="ECO:0000313" key="9">
    <source>
        <dbReference type="Proteomes" id="UP000295182"/>
    </source>
</evidence>
<name>A0A4R2NCB1_9BURK</name>
<keyword evidence="3" id="KW-0472">Membrane</keyword>
<dbReference type="SUPFAM" id="SSF53850">
    <property type="entry name" value="Periplasmic binding protein-like II"/>
    <property type="match status" value="1"/>
</dbReference>
<evidence type="ECO:0000256" key="1">
    <source>
        <dbReference type="ARBA" id="ARBA00004635"/>
    </source>
</evidence>
<dbReference type="GO" id="GO:0016020">
    <property type="term" value="C:membrane"/>
    <property type="evidence" value="ECO:0007669"/>
    <property type="project" value="UniProtKB-SubCell"/>
</dbReference>
<proteinExistence type="inferred from homology"/>
<dbReference type="EMBL" id="SLXH01000008">
    <property type="protein sequence ID" value="TCP18698.1"/>
    <property type="molecule type" value="Genomic_DNA"/>
</dbReference>
<dbReference type="Gene3D" id="3.40.190.10">
    <property type="entry name" value="Periplasmic binding protein-like II"/>
    <property type="match status" value="2"/>
</dbReference>
<evidence type="ECO:0000256" key="3">
    <source>
        <dbReference type="ARBA" id="ARBA00023136"/>
    </source>
</evidence>
<evidence type="ECO:0000313" key="8">
    <source>
        <dbReference type="EMBL" id="TCP18698.1"/>
    </source>
</evidence>
<reference evidence="8 9" key="1">
    <citation type="submission" date="2019-03" db="EMBL/GenBank/DDBJ databases">
        <title>Genomic Encyclopedia of Type Strains, Phase IV (KMG-IV): sequencing the most valuable type-strain genomes for metagenomic binning, comparative biology and taxonomic classification.</title>
        <authorList>
            <person name="Goeker M."/>
        </authorList>
    </citation>
    <scope>NUCLEOTIDE SEQUENCE [LARGE SCALE GENOMIC DNA]</scope>
    <source>
        <strain evidence="8 9">DSM 1837</strain>
    </source>
</reference>
<evidence type="ECO:0000256" key="7">
    <source>
        <dbReference type="SAM" id="SignalP"/>
    </source>
</evidence>
<dbReference type="InterPro" id="IPR006311">
    <property type="entry name" value="TAT_signal"/>
</dbReference>
<dbReference type="PROSITE" id="PS51318">
    <property type="entry name" value="TAT"/>
    <property type="match status" value="1"/>
</dbReference>
<evidence type="ECO:0000256" key="2">
    <source>
        <dbReference type="ARBA" id="ARBA00022729"/>
    </source>
</evidence>
<dbReference type="PANTHER" id="PTHR30429">
    <property type="entry name" value="D-METHIONINE-BINDING LIPOPROTEIN METQ"/>
    <property type="match status" value="1"/>
</dbReference>
<dbReference type="CDD" id="cd13597">
    <property type="entry name" value="PBP2_lipoprotein_Tp32"/>
    <property type="match status" value="1"/>
</dbReference>
<dbReference type="Proteomes" id="UP000295182">
    <property type="component" value="Unassembled WGS sequence"/>
</dbReference>
<keyword evidence="5 6" id="KW-0449">Lipoprotein</keyword>
<sequence length="272" mass="29615">MTTPSSSTRRWFMALTALAPLALATPGALAQSAPQTVSIGAEAVPHAEILEFIKPQLAREGIELKVRVFTNGHQENQAVAQKDIDANYFQHQPYLDSFNKSNGTRLVAIAAIHVEPFGAYSRKHQRIADLPEGATVAIPGDPSNGARALLLLHRHGLVTLKNPDNILATARDIVANPKKLQFRELDGALLPRVLGDVDLALINTNYALQANLKPGRDALLIEGSQSPYANIVVAREDNRNHPALAKVLQALKTPEVKRFIEERFQGAVVPVF</sequence>
<evidence type="ECO:0000256" key="6">
    <source>
        <dbReference type="PIRNR" id="PIRNR002854"/>
    </source>
</evidence>
<protein>
    <recommendedName>
        <fullName evidence="6">Lipoprotein</fullName>
    </recommendedName>
</protein>
<organism evidence="8 9">
    <name type="scientific">Simplicispira metamorpha</name>
    <dbReference type="NCBI Taxonomy" id="80881"/>
    <lineage>
        <taxon>Bacteria</taxon>
        <taxon>Pseudomonadati</taxon>
        <taxon>Pseudomonadota</taxon>
        <taxon>Betaproteobacteria</taxon>
        <taxon>Burkholderiales</taxon>
        <taxon>Comamonadaceae</taxon>
        <taxon>Simplicispira</taxon>
    </lineage>
</organism>
<comment type="subcellular location">
    <subcellularLocation>
        <location evidence="1">Membrane</location>
        <topology evidence="1">Lipid-anchor</topology>
    </subcellularLocation>
</comment>
<dbReference type="AlphaFoldDB" id="A0A4R2NCB1"/>
<feature type="signal peptide" evidence="7">
    <location>
        <begin position="1"/>
        <end position="30"/>
    </location>
</feature>
<dbReference type="PIRSF" id="PIRSF002854">
    <property type="entry name" value="MetQ"/>
    <property type="match status" value="1"/>
</dbReference>
<dbReference type="PANTHER" id="PTHR30429:SF0">
    <property type="entry name" value="METHIONINE-BINDING LIPOPROTEIN METQ"/>
    <property type="match status" value="1"/>
</dbReference>
<gene>
    <name evidence="8" type="ORF">EV674_10871</name>
</gene>
<comment type="similarity">
    <text evidence="6">Belongs to the nlpA lipoprotein family.</text>
</comment>
<dbReference type="InterPro" id="IPR004872">
    <property type="entry name" value="Lipoprotein_NlpA"/>
</dbReference>
<keyword evidence="4" id="KW-0564">Palmitate</keyword>
<keyword evidence="2 7" id="KW-0732">Signal</keyword>
<comment type="caution">
    <text evidence="8">The sequence shown here is derived from an EMBL/GenBank/DDBJ whole genome shotgun (WGS) entry which is preliminary data.</text>
</comment>
<dbReference type="Pfam" id="PF03180">
    <property type="entry name" value="Lipoprotein_9"/>
    <property type="match status" value="1"/>
</dbReference>
<keyword evidence="9" id="KW-1185">Reference proteome</keyword>